<protein>
    <submittedName>
        <fullName evidence="10">Non-ribosomal peptide synthetase</fullName>
    </submittedName>
</protein>
<dbReference type="GO" id="GO:0031177">
    <property type="term" value="F:phosphopantetheine binding"/>
    <property type="evidence" value="ECO:0007669"/>
    <property type="project" value="InterPro"/>
</dbReference>
<dbReference type="GO" id="GO:0044550">
    <property type="term" value="P:secondary metabolite biosynthetic process"/>
    <property type="evidence" value="ECO:0007669"/>
    <property type="project" value="TreeGrafter"/>
</dbReference>
<evidence type="ECO:0000256" key="7">
    <source>
        <dbReference type="ARBA" id="ARBA00022827"/>
    </source>
</evidence>
<dbReference type="NCBIfam" id="TIGR01733">
    <property type="entry name" value="AA-adenyl-dom"/>
    <property type="match status" value="2"/>
</dbReference>
<dbReference type="FunFam" id="3.40.50.980:FF:000001">
    <property type="entry name" value="Non-ribosomal peptide synthetase"/>
    <property type="match status" value="1"/>
</dbReference>
<sequence length="3203" mass="349478">MRAEVGLITTESTRKPVPGDGASPVNSRLDAAGGGEVPIGPLGELDDGQSFWRVSTSPQRSTIDLEGFLPVVERIAGTDVGRAAALTVHHAAVQSVLLYGREALRQRYLDELLSGSTVGTLAITESDVSSSNPRLLASTATRDGDDWVIHAVKSCITGAEWAGLFVVLVPFSTDEGAALTTVVVPADSPGVRVLQREDTLGLQSVPVSAIRFDAVRVAPWQILGEIGDGLDVVGTGLRVGRICTGAISLGVMKRCMQIMYRFASRREVATGRLLADPEVVRRLSRITSEITAVDALLSDVAADPDAPQDISLALKVASSEFAFRAADDAVQMLGWRGYVEGNQVSSLMRDARFLRIGEGPSEALLTELGARLAARSDTVYTWIAERTPDEDLASRLRASAQELVQDNSVNAFYNLGWFCIWAIFEAAVGPGSAAMTFIESAWHSERVRAATSLRLEEGFDQVLPTYAETVGTLDEMLAERGTAPDAILRPRNRPNGPGLPIIGPERPGYRQTVHGLVFSQIERAPDAVALECEGPVRITYAELGNHADALAGRLAELGVLGGDVVGVFLSNTVHVAIASLAVQQAGAVLLILNPAHPLSRVTGMLADSGARCVIVDNDTRGILPPDAPELIQVDGIGEVALYSANTDPDAPSYLNFTSGSTGRPKGVLNSHCSFANELLWRRDEFGLGADDAILQSASPGFDIFMWEIFGPLVSGARLVFMSPAQREWNPLTIVEHVQQFGITVLQIVPSQLDVLLDEPGFNQCGSLRYVFCGGEPLSLALARRFAEVLPNTELVNLYGPTEAAIDALYWRVNLDDEASWAPIGRPIANARLYIVDAEGDLAVEGEPGELWIGGAGVALGYMGVPALTAQKFRRDVRTPGPGSRIYRTGDRVRQRPDGTVEFLGRMDRQLKVNGVRIEPGEIERVLCGHPGVQQAVVDVRDRAPGEKALVAYLVGGMDHETLDSASALEYARDKLPTSMVPAAIIVLDSLPRTPAGKVDLAALPNISFDDIGAGAGVLPPRLLVIAGIWEEILGIPITNPDADFFSIGGHSLAALRVIMRLRERTGVTLQMREFVEASTLNLVDALVEERRGQRSATDDVALAGPTPVDRSKPLPLSPVQANLWYLQQLVPTMAAYNIPEAVRIRGPVDIERLEAAFSEVVARHEALRTIFPSRQGEPVQSILPPRPIQVERADLGDTPPDRREAAALELLAKMSARPFDLFRELPIRVLRVSLAADDHYVAWCLHHIAADGWSAAGLLPVEVSNAYAALGAGESLPPLDVQPVDYVDWTVRLLDADRRAQLEDFWRDHLHDSPAEIELPRDLPRPVLGRFRGARVRISLSEADRQAIRTLARQQSATTYSVLVAAFMTWIAGYGRQRDMVVGGVTAGRSHPSVEGSIGNFANMVALRCRLGDDPAFADLVVRTRNEIREVVDHAALSFPEVVNVVRPERVGTRNPIFQAAVTLYDGDVIPLQIEESHVQPVTIDSGSAKFDLLASFVDDGASLSGFLEYDSDLFTARTAQRLGTEFTSAIRVLAQDPACTVEEYAERVRSAAARHAEPAPLTRAQRRIWLLDRMSGGGKELCSQRYFELRGNVDVNRLRAALDLLVQHHPGLATIFPEKERGVVQVVGRPTRVQMHDLRDRDGVIREELWRRVIDADAGQPINIAVDPPFRALIILVEDDRVILGMNYHHIVADFWSEATMFAELSALYADPRQPRRDSTKITMGELASAQVARASDPVAKASLDYWDQTFRGIPARLELPTDRPPLIRPSLQGARVTTRLADHVRAQLDDFATRTDIDRSTIILAMWQYLLRRYTNQETVVVGVPVPNRPTEMPVPPIGYFSDLVPIRADLASGLTLQAHATRTAERLSEAYTHTDMSFDDLVERFGSRMPKGAQLIEVSFVPEIPGAWGPNLNGLQVSPVPHDPGRALFKLGLSLESDTCDVGGELQLVFDFSTALWDAETIERMGAHLVTLLAAGLSEPDVPLERFAMLTDAEAAELRNVDARQAYPPEHPTLHRAFAAQLKMRPGAEAVKFAGPEPVSLTFAELDREATALAGLLMTKGVVRGDKVALLLERTERIPIAVLAILKTGSAYVPIDPSWPASRVQLVLDDCRPTVIVTESALRHVVAECEAPTIEIDVISAVNSALDPVPDLPDTDVDAEDTAYVIYTSGSTGRPKGVAVTHQNVMRLFTATDQLFEFTSDDRWTMFHSIAFDFSVWELWGALLHGGCVVVVPYLVSRNPAAFRELLSAERITVLNQTPSAFRLVRDADADDPSTLFLRYVIFGGEMLTFADLIPWIKAHGDSNPELINMYGITETTVHVTFRRLTRGDILGAHSSIIGRPIPDLECLLIDPEGNLVPYGVPGEICVGGPGLAKGYLGMPELTSQRFIAHPFRSGERLYRSGDSGRRLLDGEIEYLGRLDHQVQLRGFRIELGEVETAVLGLDDVMACYAMVRTEGGEPHLVVYVVTRGGEQLPLAETRRALAARIPDYMLPSGIVTLESLPLTVNGKINRAALPAYWTPPAPPEVAAAAPKDVGRDAPMRIDVNDTIRIDRNATIRLVRKSTADIGPVVDQICSVFADVLQLASVAAEDNFFDIGGDSMRAVQLSAKAKALGLQVSVQDLFRLQTPAELAAGLVPTETPRETLKVARATRQLLIPEGSEGAFPSDVKDAYPLSALQAGMLFHSRVDGPSVYHDVVNYLVQAPWDENAFRSALSDVTRRHQILCTTFDLSAYSVPLQLVHEPGSIPLKVIDVSDRPETEQDNALTEWMELEARRPIEWRTRTPLDVVIHLRGDDRFDLSLSFHHALLDGWSVMELQRDLLTTYDAFRSTGHPPAREPLQARFRDFIMLEQEAIGSPSRSFWQQQLNHVVPSLFPATPSGPRRLRVTFRQLQNSIEPRLRGLARRQRVSIKSTLLAAHIVVMGRLAASDDVVTGLVVNGRPETEDAASILGMFLNTVPLRVKLNAPNYRELVGAMFAAEHQGLPHRRVPLRTIQRDIGVGKLFETAFNYVELDAGGPDDPTLEKSSVLRRNIIEHTNLPLVTVFSREAGALGVGIEFDPRMISEEKVDLIVDAYEEAIGAIAEGGLAPLPDFAAETQLQCLYAARRAAPAKDGDALAAARAHLGRIWENVLGRPVGPNDSLLDSGGDSIQAMVVSERIAMAFGCHPPLEELLHGATVERLAYWLAAPQSVKAALRHEESTA</sequence>
<dbReference type="CDD" id="cd05930">
    <property type="entry name" value="A_NRPS"/>
    <property type="match status" value="1"/>
</dbReference>
<comment type="cofactor">
    <cofactor evidence="1">
        <name>pantetheine 4'-phosphate</name>
        <dbReference type="ChEBI" id="CHEBI:47942"/>
    </cofactor>
</comment>
<dbReference type="RefSeq" id="WP_065159791.1">
    <property type="nucleotide sequence ID" value="NZ_LZLQ01000110.1"/>
</dbReference>
<keyword evidence="6" id="KW-0285">Flavoprotein</keyword>
<dbReference type="CDD" id="cd00567">
    <property type="entry name" value="ACAD"/>
    <property type="match status" value="1"/>
</dbReference>
<dbReference type="InterPro" id="IPR020845">
    <property type="entry name" value="AMP-binding_CS"/>
</dbReference>
<dbReference type="InterPro" id="IPR042099">
    <property type="entry name" value="ANL_N_sf"/>
</dbReference>
<dbReference type="InterPro" id="IPR009075">
    <property type="entry name" value="AcylCo_DH/oxidase_C"/>
</dbReference>
<keyword evidence="5" id="KW-0597">Phosphoprotein</keyword>
<feature type="domain" description="Carrier" evidence="9">
    <location>
        <begin position="1016"/>
        <end position="1091"/>
    </location>
</feature>
<dbReference type="PROSITE" id="PS00455">
    <property type="entry name" value="AMP_BINDING"/>
    <property type="match status" value="2"/>
</dbReference>
<dbReference type="PROSITE" id="PS50075">
    <property type="entry name" value="CARRIER"/>
    <property type="match status" value="3"/>
</dbReference>
<dbReference type="InterPro" id="IPR006091">
    <property type="entry name" value="Acyl-CoA_Oxase/DH_mid-dom"/>
</dbReference>
<dbReference type="GO" id="GO:0005829">
    <property type="term" value="C:cytosol"/>
    <property type="evidence" value="ECO:0007669"/>
    <property type="project" value="TreeGrafter"/>
</dbReference>
<keyword evidence="11" id="KW-1185">Reference proteome</keyword>
<dbReference type="SUPFAM" id="SSF56645">
    <property type="entry name" value="Acyl-CoA dehydrogenase NM domain-like"/>
    <property type="match status" value="1"/>
</dbReference>
<dbReference type="SUPFAM" id="SSF47336">
    <property type="entry name" value="ACP-like"/>
    <property type="match status" value="3"/>
</dbReference>
<dbReference type="InterPro" id="IPR006162">
    <property type="entry name" value="Ppantetheine_attach_site"/>
</dbReference>
<organism evidence="10 11">
    <name type="scientific">Mycobacterium asiaticum</name>
    <dbReference type="NCBI Taxonomy" id="1790"/>
    <lineage>
        <taxon>Bacteria</taxon>
        <taxon>Bacillati</taxon>
        <taxon>Actinomycetota</taxon>
        <taxon>Actinomycetes</taxon>
        <taxon>Mycobacteriales</taxon>
        <taxon>Mycobacteriaceae</taxon>
        <taxon>Mycobacterium</taxon>
    </lineage>
</organism>
<dbReference type="Pfam" id="PF00550">
    <property type="entry name" value="PP-binding"/>
    <property type="match status" value="3"/>
</dbReference>
<dbReference type="InterPro" id="IPR009100">
    <property type="entry name" value="AcylCoA_DH/oxidase_NM_dom_sf"/>
</dbReference>
<evidence type="ECO:0000313" key="11">
    <source>
        <dbReference type="Proteomes" id="UP000093629"/>
    </source>
</evidence>
<evidence type="ECO:0000256" key="1">
    <source>
        <dbReference type="ARBA" id="ARBA00001957"/>
    </source>
</evidence>
<dbReference type="Gene3D" id="2.40.110.10">
    <property type="entry name" value="Butyryl-CoA Dehydrogenase, subunit A, domain 2"/>
    <property type="match status" value="1"/>
</dbReference>
<dbReference type="Pfam" id="PF00441">
    <property type="entry name" value="Acyl-CoA_dh_1"/>
    <property type="match status" value="1"/>
</dbReference>
<dbReference type="PROSITE" id="PS00012">
    <property type="entry name" value="PHOSPHOPANTETHEINE"/>
    <property type="match status" value="2"/>
</dbReference>
<dbReference type="InterPro" id="IPR025110">
    <property type="entry name" value="AMP-bd_C"/>
</dbReference>
<dbReference type="Pfam" id="PF02770">
    <property type="entry name" value="Acyl-CoA_dh_M"/>
    <property type="match status" value="1"/>
</dbReference>
<keyword evidence="7" id="KW-0274">FAD</keyword>
<dbReference type="CDD" id="cd17643">
    <property type="entry name" value="A_NRPS_Cytc1-like"/>
    <property type="match status" value="1"/>
</dbReference>
<proteinExistence type="inferred from homology"/>
<dbReference type="Pfam" id="PF00668">
    <property type="entry name" value="Condensation"/>
    <property type="match status" value="3"/>
</dbReference>
<feature type="domain" description="Carrier" evidence="9">
    <location>
        <begin position="3116"/>
        <end position="3190"/>
    </location>
</feature>
<comment type="similarity">
    <text evidence="3">Belongs to the acyl-CoA dehydrogenase family.</text>
</comment>
<dbReference type="InterPro" id="IPR010071">
    <property type="entry name" value="AA_adenyl_dom"/>
</dbReference>
<dbReference type="Pfam" id="PF13193">
    <property type="entry name" value="AMP-binding_C"/>
    <property type="match status" value="2"/>
</dbReference>
<dbReference type="GO" id="GO:0008610">
    <property type="term" value="P:lipid biosynthetic process"/>
    <property type="evidence" value="ECO:0007669"/>
    <property type="project" value="UniProtKB-ARBA"/>
</dbReference>
<dbReference type="FunFam" id="3.40.50.980:FF:000002">
    <property type="entry name" value="Enterobactin synthetase component F"/>
    <property type="match status" value="1"/>
</dbReference>
<dbReference type="InterPro" id="IPR037069">
    <property type="entry name" value="AcylCoA_DH/ox_N_sf"/>
</dbReference>
<evidence type="ECO:0000256" key="5">
    <source>
        <dbReference type="ARBA" id="ARBA00022553"/>
    </source>
</evidence>
<feature type="region of interest" description="Disordered" evidence="8">
    <location>
        <begin position="1"/>
        <end position="24"/>
    </location>
</feature>
<evidence type="ECO:0000256" key="4">
    <source>
        <dbReference type="ARBA" id="ARBA00022450"/>
    </source>
</evidence>
<dbReference type="InterPro" id="IPR046373">
    <property type="entry name" value="Acyl-CoA_Oxase/DH_mid-dom_sf"/>
</dbReference>
<dbReference type="InterPro" id="IPR023213">
    <property type="entry name" value="CAT-like_dom_sf"/>
</dbReference>
<dbReference type="InterPro" id="IPR036250">
    <property type="entry name" value="AcylCo_DH-like_C"/>
</dbReference>
<dbReference type="PANTHER" id="PTHR45527">
    <property type="entry name" value="NONRIBOSOMAL PEPTIDE SYNTHETASE"/>
    <property type="match status" value="1"/>
</dbReference>
<gene>
    <name evidence="10" type="ORF">A5636_09135</name>
</gene>
<dbReference type="Gene3D" id="1.10.1200.10">
    <property type="entry name" value="ACP-like"/>
    <property type="match status" value="3"/>
</dbReference>
<dbReference type="Pfam" id="PF00501">
    <property type="entry name" value="AMP-binding"/>
    <property type="match status" value="2"/>
</dbReference>
<reference evidence="10 11" key="1">
    <citation type="submission" date="2016-06" db="EMBL/GenBank/DDBJ databases">
        <authorList>
            <person name="Kjaerup R.B."/>
            <person name="Dalgaard T.S."/>
            <person name="Juul-Madsen H.R."/>
        </authorList>
    </citation>
    <scope>NUCLEOTIDE SEQUENCE [LARGE SCALE GENOMIC DNA]</scope>
    <source>
        <strain evidence="10 11">1245139.5</strain>
    </source>
</reference>
<dbReference type="InterPro" id="IPR000873">
    <property type="entry name" value="AMP-dep_synth/lig_dom"/>
</dbReference>
<evidence type="ECO:0000256" key="3">
    <source>
        <dbReference type="ARBA" id="ARBA00009347"/>
    </source>
</evidence>
<accession>A0A1A3MV08</accession>
<dbReference type="FunFam" id="3.40.50.12780:FF:000012">
    <property type="entry name" value="Non-ribosomal peptide synthetase"/>
    <property type="match status" value="1"/>
</dbReference>
<dbReference type="GO" id="GO:0043041">
    <property type="term" value="P:amino acid activation for nonribosomal peptide biosynthetic process"/>
    <property type="evidence" value="ECO:0007669"/>
    <property type="project" value="TreeGrafter"/>
</dbReference>
<dbReference type="SUPFAM" id="SSF56801">
    <property type="entry name" value="Acetyl-CoA synthetase-like"/>
    <property type="match status" value="2"/>
</dbReference>
<dbReference type="CDD" id="cd19531">
    <property type="entry name" value="LCL_NRPS-like"/>
    <property type="match status" value="1"/>
</dbReference>
<dbReference type="InterPro" id="IPR001242">
    <property type="entry name" value="Condensation_dom"/>
</dbReference>
<dbReference type="SUPFAM" id="SSF47203">
    <property type="entry name" value="Acyl-CoA dehydrogenase C-terminal domain-like"/>
    <property type="match status" value="1"/>
</dbReference>
<dbReference type="Gene3D" id="1.10.540.10">
    <property type="entry name" value="Acyl-CoA dehydrogenase/oxidase, N-terminal domain"/>
    <property type="match status" value="1"/>
</dbReference>
<dbReference type="UniPathway" id="UPA00011"/>
<dbReference type="InterPro" id="IPR009081">
    <property type="entry name" value="PP-bd_ACP"/>
</dbReference>
<dbReference type="GO" id="GO:0050660">
    <property type="term" value="F:flavin adenine dinucleotide binding"/>
    <property type="evidence" value="ECO:0007669"/>
    <property type="project" value="InterPro"/>
</dbReference>
<dbReference type="InterPro" id="IPR020806">
    <property type="entry name" value="PKS_PP-bd"/>
</dbReference>
<comment type="caution">
    <text evidence="10">The sequence shown here is derived from an EMBL/GenBank/DDBJ whole genome shotgun (WGS) entry which is preliminary data.</text>
</comment>
<dbReference type="Gene3D" id="3.40.50.12780">
    <property type="entry name" value="N-terminal domain of ligase-like"/>
    <property type="match status" value="2"/>
</dbReference>
<dbReference type="Gene3D" id="3.30.559.30">
    <property type="entry name" value="Nonribosomal peptide synthetase, condensation domain"/>
    <property type="match status" value="3"/>
</dbReference>
<dbReference type="OrthoDB" id="4506464at2"/>
<evidence type="ECO:0000256" key="2">
    <source>
        <dbReference type="ARBA" id="ARBA00001974"/>
    </source>
</evidence>
<dbReference type="SUPFAM" id="SSF52777">
    <property type="entry name" value="CoA-dependent acyltransferases"/>
    <property type="match status" value="6"/>
</dbReference>
<evidence type="ECO:0000313" key="10">
    <source>
        <dbReference type="EMBL" id="OBK13743.1"/>
    </source>
</evidence>
<dbReference type="SMART" id="SM00823">
    <property type="entry name" value="PKS_PP"/>
    <property type="match status" value="3"/>
</dbReference>
<keyword evidence="4" id="KW-0596">Phosphopantetheine</keyword>
<dbReference type="GO" id="GO:0016627">
    <property type="term" value="F:oxidoreductase activity, acting on the CH-CH group of donors"/>
    <property type="evidence" value="ECO:0007669"/>
    <property type="project" value="InterPro"/>
</dbReference>
<feature type="domain" description="Carrier" evidence="9">
    <location>
        <begin position="2567"/>
        <end position="2641"/>
    </location>
</feature>
<evidence type="ECO:0000256" key="8">
    <source>
        <dbReference type="SAM" id="MobiDB-lite"/>
    </source>
</evidence>
<dbReference type="EMBL" id="LZLQ01000110">
    <property type="protein sequence ID" value="OBK13743.1"/>
    <property type="molecule type" value="Genomic_DNA"/>
</dbReference>
<dbReference type="Gene3D" id="1.20.140.10">
    <property type="entry name" value="Butyryl-CoA Dehydrogenase, subunit A, domain 3"/>
    <property type="match status" value="1"/>
</dbReference>
<dbReference type="Proteomes" id="UP000093629">
    <property type="component" value="Unassembled WGS sequence"/>
</dbReference>
<dbReference type="Gene3D" id="3.30.300.30">
    <property type="match status" value="2"/>
</dbReference>
<comment type="cofactor">
    <cofactor evidence="2">
        <name>FAD</name>
        <dbReference type="ChEBI" id="CHEBI:57692"/>
    </cofactor>
</comment>
<dbReference type="InterPro" id="IPR045851">
    <property type="entry name" value="AMP-bd_C_sf"/>
</dbReference>
<evidence type="ECO:0000256" key="6">
    <source>
        <dbReference type="ARBA" id="ARBA00022630"/>
    </source>
</evidence>
<name>A0A1A3MV08_MYCAS</name>
<dbReference type="InterPro" id="IPR036736">
    <property type="entry name" value="ACP-like_sf"/>
</dbReference>
<evidence type="ECO:0000259" key="9">
    <source>
        <dbReference type="PROSITE" id="PS50075"/>
    </source>
</evidence>
<dbReference type="PANTHER" id="PTHR45527:SF14">
    <property type="entry name" value="PLIPASTATIN SYNTHASE SUBUNIT B"/>
    <property type="match status" value="1"/>
</dbReference>
<dbReference type="Gene3D" id="3.30.559.10">
    <property type="entry name" value="Chloramphenicol acetyltransferase-like domain"/>
    <property type="match status" value="3"/>
</dbReference>